<feature type="transmembrane region" description="Helical" evidence="1">
    <location>
        <begin position="6"/>
        <end position="25"/>
    </location>
</feature>
<evidence type="ECO:0000256" key="1">
    <source>
        <dbReference type="SAM" id="Phobius"/>
    </source>
</evidence>
<gene>
    <name evidence="2" type="ORF">FB550_13410</name>
</gene>
<keyword evidence="1" id="KW-1133">Transmembrane helix</keyword>
<keyword evidence="1" id="KW-0812">Transmembrane</keyword>
<organism evidence="2 3">
    <name type="scientific">Neobacillus bataviensis</name>
    <dbReference type="NCBI Taxonomy" id="220685"/>
    <lineage>
        <taxon>Bacteria</taxon>
        <taxon>Bacillati</taxon>
        <taxon>Bacillota</taxon>
        <taxon>Bacilli</taxon>
        <taxon>Bacillales</taxon>
        <taxon>Bacillaceae</taxon>
        <taxon>Neobacillus</taxon>
    </lineage>
</organism>
<accession>A0A561C9Q5</accession>
<name>A0A561C9Q5_9BACI</name>
<keyword evidence="3" id="KW-1185">Reference proteome</keyword>
<proteinExistence type="predicted"/>
<sequence>MVMFGGVILFLIGIVSFTMLLVYGYKELKADESRTSKKVFFIVLGLLDTFFGTGGELVGFAFLLSLAAILIGLVMMGVFH</sequence>
<keyword evidence="1" id="KW-0472">Membrane</keyword>
<feature type="transmembrane region" description="Helical" evidence="1">
    <location>
        <begin position="60"/>
        <end position="79"/>
    </location>
</feature>
<dbReference type="Proteomes" id="UP000319671">
    <property type="component" value="Unassembled WGS sequence"/>
</dbReference>
<comment type="caution">
    <text evidence="2">The sequence shown here is derived from an EMBL/GenBank/DDBJ whole genome shotgun (WGS) entry which is preliminary data.</text>
</comment>
<evidence type="ECO:0000313" key="2">
    <source>
        <dbReference type="EMBL" id="TWD87885.1"/>
    </source>
</evidence>
<reference evidence="2 3" key="1">
    <citation type="submission" date="2019-06" db="EMBL/GenBank/DDBJ databases">
        <title>Sorghum-associated microbial communities from plants grown in Nebraska, USA.</title>
        <authorList>
            <person name="Schachtman D."/>
        </authorList>
    </citation>
    <scope>NUCLEOTIDE SEQUENCE [LARGE SCALE GENOMIC DNA]</scope>
    <source>
        <strain evidence="2 3">2482</strain>
    </source>
</reference>
<dbReference type="EMBL" id="VIVN01000034">
    <property type="protein sequence ID" value="TWD87885.1"/>
    <property type="molecule type" value="Genomic_DNA"/>
</dbReference>
<dbReference type="AlphaFoldDB" id="A0A561C9Q5"/>
<evidence type="ECO:0000313" key="3">
    <source>
        <dbReference type="Proteomes" id="UP000319671"/>
    </source>
</evidence>
<protein>
    <submittedName>
        <fullName evidence="2">Uncharacterized protein</fullName>
    </submittedName>
</protein>